<organism evidence="2 3">
    <name type="scientific">Paraburkholderia rhizosphaerae</name>
    <dbReference type="NCBI Taxonomy" id="480658"/>
    <lineage>
        <taxon>Bacteria</taxon>
        <taxon>Pseudomonadati</taxon>
        <taxon>Pseudomonadota</taxon>
        <taxon>Betaproteobacteria</taxon>
        <taxon>Burkholderiales</taxon>
        <taxon>Burkholderiaceae</taxon>
        <taxon>Paraburkholderia</taxon>
    </lineage>
</organism>
<dbReference type="InterPro" id="IPR015424">
    <property type="entry name" value="PyrdxlP-dep_Trfase"/>
</dbReference>
<comment type="similarity">
    <text evidence="1">Belongs to the class-III pyridoxal-phosphate-dependent aminotransferase family.</text>
</comment>
<keyword evidence="3" id="KW-1185">Reference proteome</keyword>
<dbReference type="Gene3D" id="3.90.1150.10">
    <property type="entry name" value="Aspartate Aminotransferase, domain 1"/>
    <property type="match status" value="1"/>
</dbReference>
<dbReference type="GO" id="GO:0008483">
    <property type="term" value="F:transaminase activity"/>
    <property type="evidence" value="ECO:0007669"/>
    <property type="project" value="UniProtKB-KW"/>
</dbReference>
<sequence length="112" mass="12227">MRALLRERYAKHPSIGDGRGRGLFVGVELVHDRATKTPFDPKHKLHALIKSEAMRRGLMAYSMGATADGKRGDHVLLAPPFIYTEQHVATIVERLGDAIDAALKSIGAAIAR</sequence>
<dbReference type="Proteomes" id="UP000295509">
    <property type="component" value="Unassembled WGS sequence"/>
</dbReference>
<evidence type="ECO:0000256" key="1">
    <source>
        <dbReference type="ARBA" id="ARBA00008954"/>
    </source>
</evidence>
<dbReference type="PANTHER" id="PTHR43094:SF1">
    <property type="entry name" value="AMINOTRANSFERASE CLASS-III"/>
    <property type="match status" value="1"/>
</dbReference>
<dbReference type="InterPro" id="IPR015422">
    <property type="entry name" value="PyrdxlP-dep_Trfase_small"/>
</dbReference>
<reference evidence="2 3" key="1">
    <citation type="submission" date="2019-03" db="EMBL/GenBank/DDBJ databases">
        <title>Genomic Encyclopedia of Type Strains, Phase III (KMG-III): the genomes of soil and plant-associated and newly described type strains.</title>
        <authorList>
            <person name="Whitman W."/>
        </authorList>
    </citation>
    <scope>NUCLEOTIDE SEQUENCE [LARGE SCALE GENOMIC DNA]</scope>
    <source>
        <strain evidence="2 3">LMG 29544</strain>
    </source>
</reference>
<dbReference type="SUPFAM" id="SSF53383">
    <property type="entry name" value="PLP-dependent transferases"/>
    <property type="match status" value="1"/>
</dbReference>
<evidence type="ECO:0000313" key="2">
    <source>
        <dbReference type="EMBL" id="TDY54165.1"/>
    </source>
</evidence>
<comment type="caution">
    <text evidence="2">The sequence shown here is derived from an EMBL/GenBank/DDBJ whole genome shotgun (WGS) entry which is preliminary data.</text>
</comment>
<accession>A0A4R8M306</accession>
<dbReference type="GO" id="GO:0005829">
    <property type="term" value="C:cytosol"/>
    <property type="evidence" value="ECO:0007669"/>
    <property type="project" value="TreeGrafter"/>
</dbReference>
<dbReference type="PANTHER" id="PTHR43094">
    <property type="entry name" value="AMINOTRANSFERASE"/>
    <property type="match status" value="1"/>
</dbReference>
<evidence type="ECO:0000313" key="3">
    <source>
        <dbReference type="Proteomes" id="UP000295509"/>
    </source>
</evidence>
<proteinExistence type="inferred from homology"/>
<keyword evidence="2" id="KW-0808">Transferase</keyword>
<protein>
    <submittedName>
        <fullName evidence="2">Aminotransferase class III</fullName>
    </submittedName>
</protein>
<dbReference type="AlphaFoldDB" id="A0A4R8M306"/>
<name>A0A4R8M306_9BURK</name>
<gene>
    <name evidence="2" type="ORF">BX592_102312</name>
</gene>
<dbReference type="EMBL" id="SORE01000002">
    <property type="protein sequence ID" value="TDY54165.1"/>
    <property type="molecule type" value="Genomic_DNA"/>
</dbReference>
<keyword evidence="2" id="KW-0032">Aminotransferase</keyword>